<comment type="caution">
    <text evidence="1">The sequence shown here is derived from an EMBL/GenBank/DDBJ whole genome shotgun (WGS) entry which is preliminary data.</text>
</comment>
<reference evidence="1" key="1">
    <citation type="submission" date="2021-06" db="EMBL/GenBank/DDBJ databases">
        <authorList>
            <person name="Kallberg Y."/>
            <person name="Tangrot J."/>
            <person name="Rosling A."/>
        </authorList>
    </citation>
    <scope>NUCLEOTIDE SEQUENCE</scope>
    <source>
        <strain evidence="1">MT106</strain>
    </source>
</reference>
<dbReference type="EMBL" id="CAJVPL010000175">
    <property type="protein sequence ID" value="CAG8460060.1"/>
    <property type="molecule type" value="Genomic_DNA"/>
</dbReference>
<dbReference type="AlphaFoldDB" id="A0A9N8VTJ5"/>
<protein>
    <submittedName>
        <fullName evidence="1">3768_t:CDS:1</fullName>
    </submittedName>
</protein>
<proteinExistence type="predicted"/>
<accession>A0A9N8VTJ5</accession>
<name>A0A9N8VTJ5_9GLOM</name>
<gene>
    <name evidence="1" type="ORF">AGERDE_LOCUS2203</name>
</gene>
<keyword evidence="2" id="KW-1185">Reference proteome</keyword>
<sequence>MSNHYIDNVAAEASVRGRRWCFTLNNPGEFRPNPENMRNLRDWKMEVRKSRWCQDKYPDAFWKTSDKWWCGYASQVETKGGKVEFVAEKIVYEASQLETKEFDNINFEILIIGF</sequence>
<dbReference type="Proteomes" id="UP000789831">
    <property type="component" value="Unassembled WGS sequence"/>
</dbReference>
<organism evidence="1 2">
    <name type="scientific">Ambispora gerdemannii</name>
    <dbReference type="NCBI Taxonomy" id="144530"/>
    <lineage>
        <taxon>Eukaryota</taxon>
        <taxon>Fungi</taxon>
        <taxon>Fungi incertae sedis</taxon>
        <taxon>Mucoromycota</taxon>
        <taxon>Glomeromycotina</taxon>
        <taxon>Glomeromycetes</taxon>
        <taxon>Archaeosporales</taxon>
        <taxon>Ambisporaceae</taxon>
        <taxon>Ambispora</taxon>
    </lineage>
</organism>
<evidence type="ECO:0000313" key="1">
    <source>
        <dbReference type="EMBL" id="CAG8460060.1"/>
    </source>
</evidence>
<evidence type="ECO:0000313" key="2">
    <source>
        <dbReference type="Proteomes" id="UP000789831"/>
    </source>
</evidence>